<evidence type="ECO:0000256" key="3">
    <source>
        <dbReference type="ARBA" id="ARBA00022617"/>
    </source>
</evidence>
<dbReference type="InterPro" id="IPR036396">
    <property type="entry name" value="Cyt_P450_sf"/>
</dbReference>
<dbReference type="PRINTS" id="PR00463">
    <property type="entry name" value="EP450I"/>
</dbReference>
<comment type="cofactor">
    <cofactor evidence="1 6">
        <name>heme</name>
        <dbReference type="ChEBI" id="CHEBI:30413"/>
    </cofactor>
</comment>
<dbReference type="EMBL" id="LGSR01000022">
    <property type="protein sequence ID" value="KOS17855.1"/>
    <property type="molecule type" value="Genomic_DNA"/>
</dbReference>
<reference evidence="8 9" key="1">
    <citation type="submission" date="2015-07" db="EMBL/GenBank/DDBJ databases">
        <title>The genome of the fungus Escovopsis weberi, a specialized disease agent of ant agriculture.</title>
        <authorList>
            <person name="de Man T.J."/>
            <person name="Stajich J.E."/>
            <person name="Kubicek C.P."/>
            <person name="Chenthamara K."/>
            <person name="Atanasova L."/>
            <person name="Druzhinina I.S."/>
            <person name="Birnbaum S."/>
            <person name="Barribeau S.M."/>
            <person name="Teiling C."/>
            <person name="Suen G."/>
            <person name="Currie C."/>
            <person name="Gerardo N.M."/>
        </authorList>
    </citation>
    <scope>NUCLEOTIDE SEQUENCE [LARGE SCALE GENOMIC DNA]</scope>
</reference>
<evidence type="ECO:0000256" key="1">
    <source>
        <dbReference type="ARBA" id="ARBA00001971"/>
    </source>
</evidence>
<evidence type="ECO:0000256" key="4">
    <source>
        <dbReference type="ARBA" id="ARBA00022723"/>
    </source>
</evidence>
<dbReference type="Pfam" id="PF00067">
    <property type="entry name" value="p450"/>
    <property type="match status" value="2"/>
</dbReference>
<dbReference type="Gene3D" id="1.10.630.10">
    <property type="entry name" value="Cytochrome P450"/>
    <property type="match status" value="1"/>
</dbReference>
<protein>
    <submittedName>
        <fullName evidence="8">Cytochrome P450</fullName>
    </submittedName>
</protein>
<name>A0A0M9VSQ9_ESCWE</name>
<comment type="caution">
    <text evidence="8">The sequence shown here is derived from an EMBL/GenBank/DDBJ whole genome shotgun (WGS) entry which is preliminary data.</text>
</comment>
<dbReference type="InterPro" id="IPR002401">
    <property type="entry name" value="Cyt_P450_E_grp-I"/>
</dbReference>
<dbReference type="InterPro" id="IPR001128">
    <property type="entry name" value="Cyt_P450"/>
</dbReference>
<keyword evidence="3 6" id="KW-0349">Heme</keyword>
<gene>
    <name evidence="8" type="ORF">ESCO_002739</name>
</gene>
<dbReference type="STRING" id="150374.A0A0M9VSQ9"/>
<dbReference type="AlphaFoldDB" id="A0A0M9VSQ9"/>
<dbReference type="GO" id="GO:0005506">
    <property type="term" value="F:iron ion binding"/>
    <property type="evidence" value="ECO:0007669"/>
    <property type="project" value="InterPro"/>
</dbReference>
<evidence type="ECO:0000313" key="9">
    <source>
        <dbReference type="Proteomes" id="UP000053831"/>
    </source>
</evidence>
<evidence type="ECO:0000256" key="7">
    <source>
        <dbReference type="RuleBase" id="RU000461"/>
    </source>
</evidence>
<feature type="binding site" description="axial binding residue" evidence="6">
    <location>
        <position position="303"/>
    </location>
    <ligand>
        <name>heme</name>
        <dbReference type="ChEBI" id="CHEBI:30413"/>
    </ligand>
    <ligandPart>
        <name>Fe</name>
        <dbReference type="ChEBI" id="CHEBI:18248"/>
    </ligandPart>
</feature>
<dbReference type="GO" id="GO:0004497">
    <property type="term" value="F:monooxygenase activity"/>
    <property type="evidence" value="ECO:0007669"/>
    <property type="project" value="UniProtKB-KW"/>
</dbReference>
<comment type="similarity">
    <text evidence="2 7">Belongs to the cytochrome P450 family.</text>
</comment>
<dbReference type="GO" id="GO:0016705">
    <property type="term" value="F:oxidoreductase activity, acting on paired donors, with incorporation or reduction of molecular oxygen"/>
    <property type="evidence" value="ECO:0007669"/>
    <property type="project" value="InterPro"/>
</dbReference>
<evidence type="ECO:0000256" key="5">
    <source>
        <dbReference type="ARBA" id="ARBA00023004"/>
    </source>
</evidence>
<dbReference type="PROSITE" id="PS00086">
    <property type="entry name" value="CYTOCHROME_P450"/>
    <property type="match status" value="1"/>
</dbReference>
<dbReference type="GO" id="GO:0020037">
    <property type="term" value="F:heme binding"/>
    <property type="evidence" value="ECO:0007669"/>
    <property type="project" value="InterPro"/>
</dbReference>
<dbReference type="SUPFAM" id="SSF48264">
    <property type="entry name" value="Cytochrome P450"/>
    <property type="match status" value="1"/>
</dbReference>
<dbReference type="InterPro" id="IPR050121">
    <property type="entry name" value="Cytochrome_P450_monoxygenase"/>
</dbReference>
<proteinExistence type="inferred from homology"/>
<keyword evidence="7" id="KW-0503">Monooxygenase</keyword>
<accession>A0A0M9VSQ9</accession>
<dbReference type="PANTHER" id="PTHR24305:SF232">
    <property type="entry name" value="P450, PUTATIVE (EUROFUNG)-RELATED"/>
    <property type="match status" value="1"/>
</dbReference>
<keyword evidence="7" id="KW-0560">Oxidoreductase</keyword>
<evidence type="ECO:0000256" key="2">
    <source>
        <dbReference type="ARBA" id="ARBA00010617"/>
    </source>
</evidence>
<dbReference type="InterPro" id="IPR017972">
    <property type="entry name" value="Cyt_P450_CS"/>
</dbReference>
<keyword evidence="9" id="KW-1185">Reference proteome</keyword>
<dbReference type="OrthoDB" id="1470350at2759"/>
<organism evidence="8 9">
    <name type="scientific">Escovopsis weberi</name>
    <dbReference type="NCBI Taxonomy" id="150374"/>
    <lineage>
        <taxon>Eukaryota</taxon>
        <taxon>Fungi</taxon>
        <taxon>Dikarya</taxon>
        <taxon>Ascomycota</taxon>
        <taxon>Pezizomycotina</taxon>
        <taxon>Sordariomycetes</taxon>
        <taxon>Hypocreomycetidae</taxon>
        <taxon>Hypocreales</taxon>
        <taxon>Hypocreaceae</taxon>
        <taxon>Escovopsis</taxon>
    </lineage>
</organism>
<dbReference type="Proteomes" id="UP000053831">
    <property type="component" value="Unassembled WGS sequence"/>
</dbReference>
<dbReference type="PANTHER" id="PTHR24305">
    <property type="entry name" value="CYTOCHROME P450"/>
    <property type="match status" value="1"/>
</dbReference>
<dbReference type="PRINTS" id="PR00385">
    <property type="entry name" value="P450"/>
</dbReference>
<sequence>MAGDRPFPADHDICLATLDIICSVTFSMEDEETWLRNEINHAQSLDPSQFQASDDTLEFPRGPLDPETAALLDIQKMIDRSLRKLAQSGPSRCESALDQLLWREVSVVKKSECTPNVYSPEIRDEILGYLVAGHDSTATVSSWWIKYMSRHQSVQDRLRSELRQAHASAVREGRWPTKDEICTSSIPYLDAVIEETLRYASVATLIVRTATCDTQILGYAIPKGTDVILPLKGPSVIEPALPISKALRPGAKDRVPWWGEDVDRFKPERWLETATDPATCETREIFDTNSGPNLAFSVGPRQCFGKRLAYMELKILVTLLLWNFEFNAVSESLNDEEMLEMLVNKPRNCYAKLKRL</sequence>
<keyword evidence="4 6" id="KW-0479">Metal-binding</keyword>
<evidence type="ECO:0000256" key="6">
    <source>
        <dbReference type="PIRSR" id="PIRSR602401-1"/>
    </source>
</evidence>
<keyword evidence="5 6" id="KW-0408">Iron</keyword>
<evidence type="ECO:0000313" key="8">
    <source>
        <dbReference type="EMBL" id="KOS17855.1"/>
    </source>
</evidence>